<organism evidence="1 2">
    <name type="scientific">Pleurodeles waltl</name>
    <name type="common">Iberian ribbed newt</name>
    <dbReference type="NCBI Taxonomy" id="8319"/>
    <lineage>
        <taxon>Eukaryota</taxon>
        <taxon>Metazoa</taxon>
        <taxon>Chordata</taxon>
        <taxon>Craniata</taxon>
        <taxon>Vertebrata</taxon>
        <taxon>Euteleostomi</taxon>
        <taxon>Amphibia</taxon>
        <taxon>Batrachia</taxon>
        <taxon>Caudata</taxon>
        <taxon>Salamandroidea</taxon>
        <taxon>Salamandridae</taxon>
        <taxon>Pleurodelinae</taxon>
        <taxon>Pleurodeles</taxon>
    </lineage>
</organism>
<dbReference type="Proteomes" id="UP001066276">
    <property type="component" value="Chromosome 1_2"/>
</dbReference>
<comment type="caution">
    <text evidence="1">The sequence shown here is derived from an EMBL/GenBank/DDBJ whole genome shotgun (WGS) entry which is preliminary data.</text>
</comment>
<feature type="non-terminal residue" evidence="1">
    <location>
        <position position="1"/>
    </location>
</feature>
<evidence type="ECO:0000313" key="1">
    <source>
        <dbReference type="EMBL" id="KAJ1210938.1"/>
    </source>
</evidence>
<sequence length="49" mass="5806">PRKILKILRNAVKLDDGKVWNVRQLSVCRREETCVESERDEKYLDECNG</sequence>
<dbReference type="EMBL" id="JANPWB010000002">
    <property type="protein sequence ID" value="KAJ1210938.1"/>
    <property type="molecule type" value="Genomic_DNA"/>
</dbReference>
<protein>
    <submittedName>
        <fullName evidence="1">Uncharacterized protein</fullName>
    </submittedName>
</protein>
<reference evidence="1" key="1">
    <citation type="journal article" date="2022" name="bioRxiv">
        <title>Sequencing and chromosome-scale assembly of the giantPleurodeles waltlgenome.</title>
        <authorList>
            <person name="Brown T."/>
            <person name="Elewa A."/>
            <person name="Iarovenko S."/>
            <person name="Subramanian E."/>
            <person name="Araus A.J."/>
            <person name="Petzold A."/>
            <person name="Susuki M."/>
            <person name="Suzuki K.-i.T."/>
            <person name="Hayashi T."/>
            <person name="Toyoda A."/>
            <person name="Oliveira C."/>
            <person name="Osipova E."/>
            <person name="Leigh N.D."/>
            <person name="Simon A."/>
            <person name="Yun M.H."/>
        </authorList>
    </citation>
    <scope>NUCLEOTIDE SEQUENCE</scope>
    <source>
        <strain evidence="1">20211129_DDA</strain>
        <tissue evidence="1">Liver</tissue>
    </source>
</reference>
<evidence type="ECO:0000313" key="2">
    <source>
        <dbReference type="Proteomes" id="UP001066276"/>
    </source>
</evidence>
<keyword evidence="2" id="KW-1185">Reference proteome</keyword>
<feature type="non-terminal residue" evidence="1">
    <location>
        <position position="49"/>
    </location>
</feature>
<proteinExistence type="predicted"/>
<dbReference type="AlphaFoldDB" id="A0AAV7WEE3"/>
<accession>A0AAV7WEE3</accession>
<name>A0AAV7WEE3_PLEWA</name>
<gene>
    <name evidence="1" type="ORF">NDU88_006300</name>
</gene>